<evidence type="ECO:0000313" key="9">
    <source>
        <dbReference type="Proteomes" id="UP000234585"/>
    </source>
</evidence>
<dbReference type="STRING" id="41067.A0A2I2FC32"/>
<dbReference type="GO" id="GO:0009893">
    <property type="term" value="P:positive regulation of metabolic process"/>
    <property type="evidence" value="ECO:0007669"/>
    <property type="project" value="UniProtKB-ARBA"/>
</dbReference>
<sequence length="523" mass="60401">MQHRRAGRPKSRNGCSTCKARHVRCDEERPACGQCVSTGRKCDGYTPGITQKQLHENVLAAYQHRVPPNPDNRIAVYQGTPKEREYVHTFCTLTSPVFSGFFVSELWDHLLPQLSHTEPAVRHAITAVAAAHRQYIAGSQGSEEEFILQQYNRAIRVLVDGHPSTAQRTQTSQPNLTLVNCCLFACLEMLHSNHQQALDHVDAGLQLMWQDQSAHRGPGNLPVLDLELWDLFCRLHMDLTMFGRRTWPLVVGSNEVHIPRSFGDITQSRRNLTKLMNKTMMASPNTNLQPLLLHPDMREHDQGFLQSQRELMTHQSMYAAWSDTFNRFLQTRQGKAADQRSVLALRIDHHFAILWTLSTTAMSEMEYDRYDAHFENIVRMAKGLLHLERSAQNGVSEMRPFCPEPGVLRALQLTATKCRDPLLRREALRIMSDNPRKESVWDWRRSVRLGKFFTRVEEAELRDLPVKHRVPGERNRIVHYQSWDNWEASETRVQLWLWSDWSRLQETGSGPSRLKPRYPAHEV</sequence>
<dbReference type="GO" id="GO:0000981">
    <property type="term" value="F:DNA-binding transcription factor activity, RNA polymerase II-specific"/>
    <property type="evidence" value="ECO:0007669"/>
    <property type="project" value="InterPro"/>
</dbReference>
<feature type="domain" description="Zn(2)-C6 fungal-type" evidence="7">
    <location>
        <begin position="14"/>
        <end position="42"/>
    </location>
</feature>
<evidence type="ECO:0000256" key="3">
    <source>
        <dbReference type="ARBA" id="ARBA00023015"/>
    </source>
</evidence>
<dbReference type="OrthoDB" id="2593732at2759"/>
<dbReference type="SUPFAM" id="SSF57701">
    <property type="entry name" value="Zn2/Cys6 DNA-binding domain"/>
    <property type="match status" value="1"/>
</dbReference>
<accession>A0A2I2FC32</accession>
<evidence type="ECO:0000256" key="1">
    <source>
        <dbReference type="ARBA" id="ARBA00022723"/>
    </source>
</evidence>
<keyword evidence="2" id="KW-0862">Zinc</keyword>
<reference evidence="8 9" key="1">
    <citation type="submission" date="2017-12" db="EMBL/GenBank/DDBJ databases">
        <authorList>
            <consortium name="DOE Joint Genome Institute"/>
            <person name="Haridas S."/>
            <person name="Kjaerbolling I."/>
            <person name="Vesth T.C."/>
            <person name="Frisvad J.C."/>
            <person name="Nybo J.L."/>
            <person name="Theobald S."/>
            <person name="Kuo A."/>
            <person name="Bowyer P."/>
            <person name="Matsuda Y."/>
            <person name="Mondo S."/>
            <person name="Lyhne E.K."/>
            <person name="Kogle M.E."/>
            <person name="Clum A."/>
            <person name="Lipzen A."/>
            <person name="Salamov A."/>
            <person name="Ngan C.Y."/>
            <person name="Daum C."/>
            <person name="Chiniquy J."/>
            <person name="Barry K."/>
            <person name="LaButti K."/>
            <person name="Simmons B.A."/>
            <person name="Magnuson J.K."/>
            <person name="Mortensen U.H."/>
            <person name="Larsen T.O."/>
            <person name="Grigoriev I.V."/>
            <person name="Baker S.E."/>
            <person name="Andersen M.R."/>
            <person name="Nordberg H.P."/>
            <person name="Cantor M.N."/>
            <person name="Hua S.X."/>
        </authorList>
    </citation>
    <scope>NUCLEOTIDE SEQUENCE [LARGE SCALE GENOMIC DNA]</scope>
    <source>
        <strain evidence="8 9">CBS 102.13</strain>
    </source>
</reference>
<dbReference type="GeneID" id="36524516"/>
<evidence type="ECO:0000256" key="6">
    <source>
        <dbReference type="ARBA" id="ARBA00023242"/>
    </source>
</evidence>
<proteinExistence type="predicted"/>
<evidence type="ECO:0000256" key="4">
    <source>
        <dbReference type="ARBA" id="ARBA00023125"/>
    </source>
</evidence>
<dbReference type="AlphaFoldDB" id="A0A2I2FC32"/>
<dbReference type="Proteomes" id="UP000234585">
    <property type="component" value="Unassembled WGS sequence"/>
</dbReference>
<dbReference type="GO" id="GO:0003677">
    <property type="term" value="F:DNA binding"/>
    <property type="evidence" value="ECO:0007669"/>
    <property type="project" value="UniProtKB-KW"/>
</dbReference>
<dbReference type="PROSITE" id="PS00463">
    <property type="entry name" value="ZN2_CY6_FUNGAL_1"/>
    <property type="match status" value="1"/>
</dbReference>
<evidence type="ECO:0000259" key="7">
    <source>
        <dbReference type="PROSITE" id="PS50048"/>
    </source>
</evidence>
<dbReference type="CDD" id="cd00067">
    <property type="entry name" value="GAL4"/>
    <property type="match status" value="1"/>
</dbReference>
<dbReference type="PANTHER" id="PTHR36206:SF4">
    <property type="entry name" value="HYPOTHETICAL CONSERVED PROTEIN (EUROFUNG)-RELATED"/>
    <property type="match status" value="1"/>
</dbReference>
<evidence type="ECO:0000256" key="5">
    <source>
        <dbReference type="ARBA" id="ARBA00023163"/>
    </source>
</evidence>
<dbReference type="GO" id="GO:0008270">
    <property type="term" value="F:zinc ion binding"/>
    <property type="evidence" value="ECO:0007669"/>
    <property type="project" value="InterPro"/>
</dbReference>
<keyword evidence="9" id="KW-1185">Reference proteome</keyword>
<dbReference type="SMART" id="SM00066">
    <property type="entry name" value="GAL4"/>
    <property type="match status" value="1"/>
</dbReference>
<dbReference type="InterPro" id="IPR021858">
    <property type="entry name" value="Fun_TF"/>
</dbReference>
<gene>
    <name evidence="8" type="ORF">BDW47DRAFT_131628</name>
</gene>
<dbReference type="Gene3D" id="4.10.240.10">
    <property type="entry name" value="Zn(2)-C6 fungal-type DNA-binding domain"/>
    <property type="match status" value="1"/>
</dbReference>
<dbReference type="PANTHER" id="PTHR36206">
    <property type="entry name" value="ASPERCRYPTIN BIOSYNTHESIS CLUSTER-SPECIFIC TRANSCRIPTION REGULATOR ATNN-RELATED"/>
    <property type="match status" value="1"/>
</dbReference>
<dbReference type="InterPro" id="IPR036864">
    <property type="entry name" value="Zn2-C6_fun-type_DNA-bd_sf"/>
</dbReference>
<keyword evidence="5" id="KW-0804">Transcription</keyword>
<dbReference type="InterPro" id="IPR001138">
    <property type="entry name" value="Zn2Cys6_DnaBD"/>
</dbReference>
<dbReference type="RefSeq" id="XP_024672193.1">
    <property type="nucleotide sequence ID" value="XM_024817356.1"/>
</dbReference>
<evidence type="ECO:0000313" key="8">
    <source>
        <dbReference type="EMBL" id="PLB38181.1"/>
    </source>
</evidence>
<organism evidence="8 9">
    <name type="scientific">Aspergillus candidus</name>
    <dbReference type="NCBI Taxonomy" id="41067"/>
    <lineage>
        <taxon>Eukaryota</taxon>
        <taxon>Fungi</taxon>
        <taxon>Dikarya</taxon>
        <taxon>Ascomycota</taxon>
        <taxon>Pezizomycotina</taxon>
        <taxon>Eurotiomycetes</taxon>
        <taxon>Eurotiomycetidae</taxon>
        <taxon>Eurotiales</taxon>
        <taxon>Aspergillaceae</taxon>
        <taxon>Aspergillus</taxon>
        <taxon>Aspergillus subgen. Circumdati</taxon>
    </lineage>
</organism>
<dbReference type="Pfam" id="PF11951">
    <property type="entry name" value="Fungal_trans_2"/>
    <property type="match status" value="1"/>
</dbReference>
<evidence type="ECO:0000256" key="2">
    <source>
        <dbReference type="ARBA" id="ARBA00022833"/>
    </source>
</evidence>
<keyword evidence="6" id="KW-0539">Nucleus</keyword>
<dbReference type="InterPro" id="IPR052360">
    <property type="entry name" value="Transcr_Regulatory_Proteins"/>
</dbReference>
<keyword evidence="4" id="KW-0238">DNA-binding</keyword>
<dbReference type="EMBL" id="KZ559137">
    <property type="protein sequence ID" value="PLB38181.1"/>
    <property type="molecule type" value="Genomic_DNA"/>
</dbReference>
<dbReference type="Pfam" id="PF00172">
    <property type="entry name" value="Zn_clus"/>
    <property type="match status" value="1"/>
</dbReference>
<dbReference type="PROSITE" id="PS50048">
    <property type="entry name" value="ZN2_CY6_FUNGAL_2"/>
    <property type="match status" value="1"/>
</dbReference>
<name>A0A2I2FC32_ASPCN</name>
<protein>
    <recommendedName>
        <fullName evidence="7">Zn(2)-C6 fungal-type domain-containing protein</fullName>
    </recommendedName>
</protein>
<keyword evidence="1" id="KW-0479">Metal-binding</keyword>
<keyword evidence="3" id="KW-0805">Transcription regulation</keyword>